<evidence type="ECO:0000256" key="7">
    <source>
        <dbReference type="ARBA" id="ARBA00023303"/>
    </source>
</evidence>
<feature type="transmembrane region" description="Helical" evidence="8">
    <location>
        <begin position="362"/>
        <end position="384"/>
    </location>
</feature>
<evidence type="ECO:0000256" key="3">
    <source>
        <dbReference type="ARBA" id="ARBA00022448"/>
    </source>
</evidence>
<evidence type="ECO:0000313" key="12">
    <source>
        <dbReference type="EMBL" id="PIA30025.1"/>
    </source>
</evidence>
<dbReference type="PANTHER" id="PTHR13018:SF100">
    <property type="entry name" value="CSC1-LIKE PROTEIN ERD4"/>
    <property type="match status" value="1"/>
</dbReference>
<dbReference type="InterPro" id="IPR045122">
    <property type="entry name" value="Csc1-like"/>
</dbReference>
<feature type="transmembrane region" description="Helical" evidence="8">
    <location>
        <begin position="6"/>
        <end position="27"/>
    </location>
</feature>
<keyword evidence="5 8" id="KW-1133">Transmembrane helix</keyword>
<keyword evidence="13" id="KW-1185">Reference proteome</keyword>
<evidence type="ECO:0000259" key="11">
    <source>
        <dbReference type="Pfam" id="PF14703"/>
    </source>
</evidence>
<feature type="transmembrane region" description="Helical" evidence="8">
    <location>
        <begin position="560"/>
        <end position="591"/>
    </location>
</feature>
<dbReference type="Proteomes" id="UP000230069">
    <property type="component" value="Unassembled WGS sequence"/>
</dbReference>
<protein>
    <recommendedName>
        <fullName evidence="14">CSC1-like protein ERD4</fullName>
    </recommendedName>
</protein>
<dbReference type="InterPro" id="IPR032880">
    <property type="entry name" value="CSC1/OSCA1-like_N"/>
</dbReference>
<evidence type="ECO:0000256" key="5">
    <source>
        <dbReference type="ARBA" id="ARBA00022989"/>
    </source>
</evidence>
<sequence>MDLSSFLTSLTTSFIIFVIFVLIFTWLSRKPGNSVIYYPNRIVRGLEPYEGVRTRSPFAWIKESITSTEADIISISGVDTAVYFVFLSTVLGILVSSGTLLLPSLLPIAGTAKSKDANSNSNFTSLERLSMANVEEKSPRLWAFLLATYVVSFFTLYMLWKAYNHVSELRGAALSAPGVKPEQYAILVRDIPAVPEGQTRKEQVDSYFRSLHADTFYRSMVVTDNKEVNKIWEDLKKYRKKLARAEAIFAASKTTGKPEGTRPMNKKSFLCGEKVDTIDYCNKMIDTLVSKLETEQKNTIREKQQSSAFVFFTNRIAATSAAQTIHAKKVDTWTVVEAPEPRQIIWSNLKMKFYQRQLRQDIVYVIVALTVLFYMIPITFISAFTTLKNLKKILPFLKPVVDQPEVKTVLEAYLPQVALIVFLALLPKLLMFLSKAEGIPSLSHVVRASSGKYFYFIILNVFIGVTISGTLLRTIKEIQKDATFKKIVDLLGKNLPLSATFFLTFVALKFFIGYGLELSRLVPLIIFHLKRKYFCKTDDEVREAWAPGDINYATRVPNDLLIVTIVLCYSVIAPIIIPFGVAYFGVGWLVLRNQALKVYVPSYESYGRMWPHMHGRILAALIIYQVTMIGYFSIKKFLYSPFAIPLPIFSIIFALMCRRKFYNSFRYTPLEVVCAKTKETPNLEAIYKAYIPPCLSSYKFDETQEFGHALSAFSKTGSSV</sequence>
<gene>
    <name evidence="12" type="ORF">AQUCO_05700019v1</name>
</gene>
<feature type="transmembrane region" description="Helical" evidence="8">
    <location>
        <begin position="141"/>
        <end position="160"/>
    </location>
</feature>
<proteinExistence type="inferred from homology"/>
<feature type="transmembrane region" description="Helical" evidence="8">
    <location>
        <begin position="81"/>
        <end position="102"/>
    </location>
</feature>
<feature type="transmembrane region" description="Helical" evidence="8">
    <location>
        <begin position="637"/>
        <end position="656"/>
    </location>
</feature>
<evidence type="ECO:0008006" key="14">
    <source>
        <dbReference type="Google" id="ProtNLM"/>
    </source>
</evidence>
<evidence type="ECO:0000313" key="13">
    <source>
        <dbReference type="Proteomes" id="UP000230069"/>
    </source>
</evidence>
<evidence type="ECO:0000259" key="9">
    <source>
        <dbReference type="Pfam" id="PF02714"/>
    </source>
</evidence>
<feature type="domain" description="CSC1/OSCA1-like cytosolic" evidence="11">
    <location>
        <begin position="183"/>
        <end position="348"/>
    </location>
</feature>
<keyword evidence="7" id="KW-0407">Ion channel</keyword>
<dbReference type="Pfam" id="PF02714">
    <property type="entry name" value="RSN1_7TM"/>
    <property type="match status" value="1"/>
</dbReference>
<feature type="transmembrane region" description="Helical" evidence="8">
    <location>
        <begin position="495"/>
        <end position="516"/>
    </location>
</feature>
<dbReference type="EMBL" id="KZ305074">
    <property type="protein sequence ID" value="PIA30025.1"/>
    <property type="molecule type" value="Genomic_DNA"/>
</dbReference>
<reference evidence="12 13" key="1">
    <citation type="submission" date="2017-09" db="EMBL/GenBank/DDBJ databases">
        <title>WGS assembly of Aquilegia coerulea Goldsmith.</title>
        <authorList>
            <person name="Hodges S."/>
            <person name="Kramer E."/>
            <person name="Nordborg M."/>
            <person name="Tomkins J."/>
            <person name="Borevitz J."/>
            <person name="Derieg N."/>
            <person name="Yan J."/>
            <person name="Mihaltcheva S."/>
            <person name="Hayes R.D."/>
            <person name="Rokhsar D."/>
        </authorList>
    </citation>
    <scope>NUCLEOTIDE SEQUENCE [LARGE SCALE GENOMIC DNA]</scope>
    <source>
        <strain evidence="13">cv. Goldsmith</strain>
    </source>
</reference>
<keyword evidence="7" id="KW-0406">Ion transport</keyword>
<evidence type="ECO:0000256" key="2">
    <source>
        <dbReference type="ARBA" id="ARBA00007779"/>
    </source>
</evidence>
<feature type="domain" description="CSC1/OSCA1-like 7TM region" evidence="9">
    <location>
        <begin position="362"/>
        <end position="632"/>
    </location>
</feature>
<keyword evidence="6 8" id="KW-0472">Membrane</keyword>
<dbReference type="Pfam" id="PF14703">
    <property type="entry name" value="PHM7_cyt"/>
    <property type="match status" value="1"/>
</dbReference>
<feature type="domain" description="CSC1/OSCA1-like N-terminal transmembrane" evidence="10">
    <location>
        <begin position="5"/>
        <end position="161"/>
    </location>
</feature>
<evidence type="ECO:0000256" key="4">
    <source>
        <dbReference type="ARBA" id="ARBA00022692"/>
    </source>
</evidence>
<keyword evidence="4 8" id="KW-0812">Transmembrane</keyword>
<organism evidence="12 13">
    <name type="scientific">Aquilegia coerulea</name>
    <name type="common">Rocky mountain columbine</name>
    <dbReference type="NCBI Taxonomy" id="218851"/>
    <lineage>
        <taxon>Eukaryota</taxon>
        <taxon>Viridiplantae</taxon>
        <taxon>Streptophyta</taxon>
        <taxon>Embryophyta</taxon>
        <taxon>Tracheophyta</taxon>
        <taxon>Spermatophyta</taxon>
        <taxon>Magnoliopsida</taxon>
        <taxon>Ranunculales</taxon>
        <taxon>Ranunculaceae</taxon>
        <taxon>Thalictroideae</taxon>
        <taxon>Aquilegia</taxon>
    </lineage>
</organism>
<comment type="similarity">
    <text evidence="2">Belongs to the CSC1 (TC 1.A.17) family.</text>
</comment>
<dbReference type="OrthoDB" id="1689567at2759"/>
<evidence type="ECO:0000256" key="6">
    <source>
        <dbReference type="ARBA" id="ARBA00023136"/>
    </source>
</evidence>
<dbReference type="Pfam" id="PF13967">
    <property type="entry name" value="RSN1_TM"/>
    <property type="match status" value="1"/>
</dbReference>
<dbReference type="InterPro" id="IPR003864">
    <property type="entry name" value="CSC1/OSCA1-like_7TM"/>
</dbReference>
<dbReference type="AlphaFoldDB" id="A0A2G5CFF8"/>
<dbReference type="GO" id="GO:0005886">
    <property type="term" value="C:plasma membrane"/>
    <property type="evidence" value="ECO:0007669"/>
    <property type="project" value="TreeGrafter"/>
</dbReference>
<dbReference type="InParanoid" id="A0A2G5CFF8"/>
<keyword evidence="3" id="KW-0813">Transport</keyword>
<dbReference type="PANTHER" id="PTHR13018">
    <property type="entry name" value="PROBABLE MEMBRANE PROTEIN DUF221-RELATED"/>
    <property type="match status" value="1"/>
</dbReference>
<dbReference type="GO" id="GO:0005227">
    <property type="term" value="F:calcium-activated cation channel activity"/>
    <property type="evidence" value="ECO:0007669"/>
    <property type="project" value="InterPro"/>
</dbReference>
<evidence type="ECO:0000256" key="8">
    <source>
        <dbReference type="SAM" id="Phobius"/>
    </source>
</evidence>
<dbReference type="InterPro" id="IPR027815">
    <property type="entry name" value="CSC1/OSCA1-like_cyt"/>
</dbReference>
<comment type="subcellular location">
    <subcellularLocation>
        <location evidence="1">Membrane</location>
        <topology evidence="1">Multi-pass membrane protein</topology>
    </subcellularLocation>
</comment>
<evidence type="ECO:0000256" key="1">
    <source>
        <dbReference type="ARBA" id="ARBA00004141"/>
    </source>
</evidence>
<feature type="transmembrane region" description="Helical" evidence="8">
    <location>
        <begin position="611"/>
        <end position="632"/>
    </location>
</feature>
<dbReference type="FunCoup" id="A0A2G5CFF8">
    <property type="interactions" value="646"/>
</dbReference>
<evidence type="ECO:0000259" key="10">
    <source>
        <dbReference type="Pfam" id="PF13967"/>
    </source>
</evidence>
<accession>A0A2G5CFF8</accession>
<feature type="transmembrane region" description="Helical" evidence="8">
    <location>
        <begin position="453"/>
        <end position="475"/>
    </location>
</feature>
<name>A0A2G5CFF8_AQUCA</name>